<feature type="compositionally biased region" description="Polar residues" evidence="1">
    <location>
        <begin position="25"/>
        <end position="35"/>
    </location>
</feature>
<gene>
    <name evidence="3" type="ORF">B0J11DRAFT_342526</name>
</gene>
<keyword evidence="2" id="KW-0812">Transmembrane</keyword>
<name>A0A9P9DQ31_9PLEO</name>
<dbReference type="AlphaFoldDB" id="A0A9P9DQ31"/>
<dbReference type="Proteomes" id="UP000700596">
    <property type="component" value="Unassembled WGS sequence"/>
</dbReference>
<organism evidence="3 4">
    <name type="scientific">Dendryphion nanum</name>
    <dbReference type="NCBI Taxonomy" id="256645"/>
    <lineage>
        <taxon>Eukaryota</taxon>
        <taxon>Fungi</taxon>
        <taxon>Dikarya</taxon>
        <taxon>Ascomycota</taxon>
        <taxon>Pezizomycotina</taxon>
        <taxon>Dothideomycetes</taxon>
        <taxon>Pleosporomycetidae</taxon>
        <taxon>Pleosporales</taxon>
        <taxon>Torulaceae</taxon>
        <taxon>Dendryphion</taxon>
    </lineage>
</organism>
<evidence type="ECO:0000256" key="1">
    <source>
        <dbReference type="SAM" id="MobiDB-lite"/>
    </source>
</evidence>
<comment type="caution">
    <text evidence="3">The sequence shown here is derived from an EMBL/GenBank/DDBJ whole genome shotgun (WGS) entry which is preliminary data.</text>
</comment>
<accession>A0A9P9DQ31</accession>
<reference evidence="3" key="1">
    <citation type="journal article" date="2021" name="Nat. Commun.">
        <title>Genetic determinants of endophytism in the Arabidopsis root mycobiome.</title>
        <authorList>
            <person name="Mesny F."/>
            <person name="Miyauchi S."/>
            <person name="Thiergart T."/>
            <person name="Pickel B."/>
            <person name="Atanasova L."/>
            <person name="Karlsson M."/>
            <person name="Huettel B."/>
            <person name="Barry K.W."/>
            <person name="Haridas S."/>
            <person name="Chen C."/>
            <person name="Bauer D."/>
            <person name="Andreopoulos W."/>
            <person name="Pangilinan J."/>
            <person name="LaButti K."/>
            <person name="Riley R."/>
            <person name="Lipzen A."/>
            <person name="Clum A."/>
            <person name="Drula E."/>
            <person name="Henrissat B."/>
            <person name="Kohler A."/>
            <person name="Grigoriev I.V."/>
            <person name="Martin F.M."/>
            <person name="Hacquard S."/>
        </authorList>
    </citation>
    <scope>NUCLEOTIDE SEQUENCE</scope>
    <source>
        <strain evidence="3">MPI-CAGE-CH-0243</strain>
    </source>
</reference>
<evidence type="ECO:0000256" key="2">
    <source>
        <dbReference type="SAM" id="Phobius"/>
    </source>
</evidence>
<keyword evidence="2" id="KW-1133">Transmembrane helix</keyword>
<keyword evidence="2" id="KW-0472">Membrane</keyword>
<keyword evidence="4" id="KW-1185">Reference proteome</keyword>
<feature type="transmembrane region" description="Helical" evidence="2">
    <location>
        <begin position="67"/>
        <end position="86"/>
    </location>
</feature>
<dbReference type="EMBL" id="JAGMWT010000009">
    <property type="protein sequence ID" value="KAH7122561.1"/>
    <property type="molecule type" value="Genomic_DNA"/>
</dbReference>
<proteinExistence type="predicted"/>
<protein>
    <recommendedName>
        <fullName evidence="5">Transmembrane protein</fullName>
    </recommendedName>
</protein>
<evidence type="ECO:0000313" key="4">
    <source>
        <dbReference type="Proteomes" id="UP000700596"/>
    </source>
</evidence>
<evidence type="ECO:0008006" key="5">
    <source>
        <dbReference type="Google" id="ProtNLM"/>
    </source>
</evidence>
<evidence type="ECO:0000313" key="3">
    <source>
        <dbReference type="EMBL" id="KAH7122561.1"/>
    </source>
</evidence>
<sequence length="103" mass="11556">MQTSIWTIWSATSSFGMWARASSNRRTASNLQVLPSSTNTTSTRRSPETQWSPQPPPKSHSHDNIKFLSSIITAAMSFCIAGLRFLSCDYWVRDFDGDDDLPP</sequence>
<feature type="region of interest" description="Disordered" evidence="1">
    <location>
        <begin position="25"/>
        <end position="62"/>
    </location>
</feature>